<organism evidence="1 2">
    <name type="scientific">Equus przewalskii</name>
    <name type="common">Przewalski's horse</name>
    <name type="synonym">Equus caballus przewalskii</name>
    <dbReference type="NCBI Taxonomy" id="9798"/>
    <lineage>
        <taxon>Eukaryota</taxon>
        <taxon>Metazoa</taxon>
        <taxon>Chordata</taxon>
        <taxon>Craniata</taxon>
        <taxon>Vertebrata</taxon>
        <taxon>Euteleostomi</taxon>
        <taxon>Mammalia</taxon>
        <taxon>Eutheria</taxon>
        <taxon>Laurasiatheria</taxon>
        <taxon>Perissodactyla</taxon>
        <taxon>Equidae</taxon>
        <taxon>Equus</taxon>
    </lineage>
</organism>
<keyword evidence="1" id="KW-1185">Reference proteome</keyword>
<protein>
    <submittedName>
        <fullName evidence="2">Type III endosome membrane protein TEMP isoform X1</fullName>
    </submittedName>
</protein>
<proteinExistence type="predicted"/>
<dbReference type="RefSeq" id="XP_008528138.2">
    <property type="nucleotide sequence ID" value="XM_008529916.2"/>
</dbReference>
<sequence length="149" mass="16224">MQAEVLGRTLTNLGYSNSQLRNIYRCQEKVLRPPRGLSLLGTRGGGETCAIRFLAEAWEDVELVVAVGGAACCPALRPHLPPQPRLLRPQVFSQPGYSTQTEVFHLQIVSSLSQQVSGPWGCLASGGLLGAGLFWQRLELTGVFQPLHE</sequence>
<accession>A0ABM2F8G1</accession>
<name>A0ABM2F8G1_EQUPR</name>
<evidence type="ECO:0000313" key="2">
    <source>
        <dbReference type="RefSeq" id="XP_008528138.2"/>
    </source>
</evidence>
<dbReference type="GeneID" id="103557410"/>
<reference evidence="1" key="1">
    <citation type="submission" date="2025-05" db="UniProtKB">
        <authorList>
            <consortium name="RefSeq"/>
        </authorList>
    </citation>
    <scope>NUCLEOTIDE SEQUENCE [LARGE SCALE GENOMIC DNA]</scope>
</reference>
<evidence type="ECO:0000313" key="1">
    <source>
        <dbReference type="Proteomes" id="UP001652662"/>
    </source>
</evidence>
<gene>
    <name evidence="2" type="primary">C2H1orf210</name>
</gene>
<reference evidence="2" key="2">
    <citation type="submission" date="2025-08" db="UniProtKB">
        <authorList>
            <consortium name="RefSeq"/>
        </authorList>
    </citation>
    <scope>IDENTIFICATION</scope>
    <source>
        <tissue evidence="2">Blood</tissue>
    </source>
</reference>
<dbReference type="Proteomes" id="UP001652662">
    <property type="component" value="Chromosome 2"/>
</dbReference>